<protein>
    <submittedName>
        <fullName evidence="3">Uncharacterized protein</fullName>
    </submittedName>
</protein>
<evidence type="ECO:0000313" key="3">
    <source>
        <dbReference type="EMBL" id="JAP75859.1"/>
    </source>
</evidence>
<keyword evidence="2" id="KW-0732">Signal</keyword>
<reference evidence="3" key="1">
    <citation type="journal article" date="2016" name="Ticks Tick Borne Dis.">
        <title>De novo assembly and annotation of the salivary gland transcriptome of Rhipicephalus appendiculatus male and female ticks during blood feeding.</title>
        <authorList>
            <person name="de Castro M.H."/>
            <person name="de Klerk D."/>
            <person name="Pienaar R."/>
            <person name="Latif A.A."/>
            <person name="Rees D.J."/>
            <person name="Mans B.J."/>
        </authorList>
    </citation>
    <scope>NUCLEOTIDE SEQUENCE</scope>
    <source>
        <tissue evidence="3">Salivary glands</tissue>
    </source>
</reference>
<evidence type="ECO:0000256" key="2">
    <source>
        <dbReference type="SAM" id="SignalP"/>
    </source>
</evidence>
<feature type="region of interest" description="Disordered" evidence="1">
    <location>
        <begin position="29"/>
        <end position="83"/>
    </location>
</feature>
<feature type="signal peptide" evidence="2">
    <location>
        <begin position="1"/>
        <end position="21"/>
    </location>
</feature>
<accession>A0A131Y9B8</accession>
<feature type="compositionally biased region" description="Pro residues" evidence="1">
    <location>
        <begin position="50"/>
        <end position="62"/>
    </location>
</feature>
<proteinExistence type="predicted"/>
<dbReference type="AlphaFoldDB" id="A0A131Y9B8"/>
<dbReference type="EMBL" id="GEDV01012698">
    <property type="protein sequence ID" value="JAP75859.1"/>
    <property type="molecule type" value="Transcribed_RNA"/>
</dbReference>
<feature type="chain" id="PRO_5007284368" evidence="2">
    <location>
        <begin position="22"/>
        <end position="83"/>
    </location>
</feature>
<organism evidence="3">
    <name type="scientific">Rhipicephalus appendiculatus</name>
    <name type="common">Brown ear tick</name>
    <dbReference type="NCBI Taxonomy" id="34631"/>
    <lineage>
        <taxon>Eukaryota</taxon>
        <taxon>Metazoa</taxon>
        <taxon>Ecdysozoa</taxon>
        <taxon>Arthropoda</taxon>
        <taxon>Chelicerata</taxon>
        <taxon>Arachnida</taxon>
        <taxon>Acari</taxon>
        <taxon>Parasitiformes</taxon>
        <taxon>Ixodida</taxon>
        <taxon>Ixodoidea</taxon>
        <taxon>Ixodidae</taxon>
        <taxon>Rhipicephalinae</taxon>
        <taxon>Rhipicephalus</taxon>
        <taxon>Rhipicephalus</taxon>
    </lineage>
</organism>
<evidence type="ECO:0000256" key="1">
    <source>
        <dbReference type="SAM" id="MobiDB-lite"/>
    </source>
</evidence>
<feature type="compositionally biased region" description="Basic residues" evidence="1">
    <location>
        <begin position="66"/>
        <end position="83"/>
    </location>
</feature>
<sequence length="83" mass="8902">MRKGSIFKVFVFSYVLALMLAGQKESGTSVLAQGNPASPWNGGGRSGPGIRPPPRPPPPKFPGRPRAPHRGAPKPKRHARSRP</sequence>
<name>A0A131Y9B8_RHIAP</name>
<feature type="compositionally biased region" description="Polar residues" evidence="1">
    <location>
        <begin position="29"/>
        <end position="38"/>
    </location>
</feature>